<accession>A0A1U7CX52</accession>
<dbReference type="InterPro" id="IPR024455">
    <property type="entry name" value="Phage_capsid"/>
</dbReference>
<dbReference type="AlphaFoldDB" id="A0A1U7CX52"/>
<evidence type="ECO:0000256" key="1">
    <source>
        <dbReference type="ARBA" id="ARBA00004328"/>
    </source>
</evidence>
<comment type="subcellular location">
    <subcellularLocation>
        <location evidence="1">Virion</location>
    </subcellularLocation>
</comment>
<dbReference type="SUPFAM" id="SSF56563">
    <property type="entry name" value="Major capsid protein gp5"/>
    <property type="match status" value="1"/>
</dbReference>
<sequence>MTGLDFRQTAKLKHDEAQAIIQKADAEKRSMSTEELSSARGLLDEVKALQSEADVRERFSSVAAGGFAAMPHHDAKNVGKHTYKRSRVVQAMAAGKAVDGLEGEIHQTYSQLNRNLPFPEGGIYMPWDAVVERHAAPAVVTPSMTTGTSDGAIFTNYDTDIIDMLRPLTVLGQAGATFKTNLPNGKYHTPKKNVKTAAYWVPEGSAPNKSGTGYTSVILDGKHLAANATVSYESMKKAEAGQEADLVKDLFGEMFLEMENATFNGTGADGIPRGLLASTGTNIVEFKTGSGGGNATLAKILEFEKQIAIKNVRGPLSWITTPHARSYLKQLPKLSGSQYADFFWAGDNTICGYPALMSNMVPANNQDTTDSNLSSIILGCWQHLMIGIWGGVYLIRDDKSSFGSGAVNFGVHQMVDVALRYPEAFSISNDLKVV</sequence>
<name>A0A1U7CX52_9BACT</name>
<dbReference type="RefSeq" id="WP_076349866.1">
    <property type="nucleotide sequence ID" value="NZ_CP019082.1"/>
</dbReference>
<gene>
    <name evidence="3" type="ORF">BSF38_05104</name>
</gene>
<dbReference type="EMBL" id="CP019082">
    <property type="protein sequence ID" value="APW63532.1"/>
    <property type="molecule type" value="Genomic_DNA"/>
</dbReference>
<feature type="domain" description="Phage capsid-like C-terminal" evidence="2">
    <location>
        <begin position="157"/>
        <end position="426"/>
    </location>
</feature>
<evidence type="ECO:0000259" key="2">
    <source>
        <dbReference type="Pfam" id="PF05065"/>
    </source>
</evidence>
<keyword evidence="4" id="KW-1185">Reference proteome</keyword>
<dbReference type="InterPro" id="IPR054612">
    <property type="entry name" value="Phage_capsid-like_C"/>
</dbReference>
<evidence type="ECO:0000313" key="4">
    <source>
        <dbReference type="Proteomes" id="UP000186309"/>
    </source>
</evidence>
<dbReference type="NCBIfam" id="TIGR01554">
    <property type="entry name" value="major_cap_HK97"/>
    <property type="match status" value="1"/>
</dbReference>
<organism evidence="3 4">
    <name type="scientific">Paludisphaera borealis</name>
    <dbReference type="NCBI Taxonomy" id="1387353"/>
    <lineage>
        <taxon>Bacteria</taxon>
        <taxon>Pseudomonadati</taxon>
        <taxon>Planctomycetota</taxon>
        <taxon>Planctomycetia</taxon>
        <taxon>Isosphaerales</taxon>
        <taxon>Isosphaeraceae</taxon>
        <taxon>Paludisphaera</taxon>
    </lineage>
</organism>
<dbReference type="OrthoDB" id="284781at2"/>
<dbReference type="Proteomes" id="UP000186309">
    <property type="component" value="Chromosome"/>
</dbReference>
<dbReference type="Pfam" id="PF05065">
    <property type="entry name" value="Phage_capsid"/>
    <property type="match status" value="1"/>
</dbReference>
<dbReference type="KEGG" id="pbor:BSF38_05104"/>
<evidence type="ECO:0000313" key="3">
    <source>
        <dbReference type="EMBL" id="APW63532.1"/>
    </source>
</evidence>
<proteinExistence type="predicted"/>
<dbReference type="Gene3D" id="3.30.2400.10">
    <property type="entry name" value="Major capsid protein gp5"/>
    <property type="match status" value="1"/>
</dbReference>
<reference evidence="4" key="1">
    <citation type="submission" date="2016-12" db="EMBL/GenBank/DDBJ databases">
        <title>Comparative genomics of four Isosphaeraceae planctomycetes: a common pool of plasmids and glycoside hydrolase genes.</title>
        <authorList>
            <person name="Ivanova A."/>
        </authorList>
    </citation>
    <scope>NUCLEOTIDE SEQUENCE [LARGE SCALE GENOMIC DNA]</scope>
    <source>
        <strain evidence="4">PX4</strain>
    </source>
</reference>
<protein>
    <recommendedName>
        <fullName evidence="2">Phage capsid-like C-terminal domain-containing protein</fullName>
    </recommendedName>
</protein>
<dbReference type="STRING" id="1387353.BSF38_05104"/>